<dbReference type="EMBL" id="RBNJ01005283">
    <property type="protein sequence ID" value="RUS29344.1"/>
    <property type="molecule type" value="Genomic_DNA"/>
</dbReference>
<organism evidence="1 2">
    <name type="scientific">Jimgerdemannia flammicorona</name>
    <dbReference type="NCBI Taxonomy" id="994334"/>
    <lineage>
        <taxon>Eukaryota</taxon>
        <taxon>Fungi</taxon>
        <taxon>Fungi incertae sedis</taxon>
        <taxon>Mucoromycota</taxon>
        <taxon>Mucoromycotina</taxon>
        <taxon>Endogonomycetes</taxon>
        <taxon>Endogonales</taxon>
        <taxon>Endogonaceae</taxon>
        <taxon>Jimgerdemannia</taxon>
    </lineage>
</organism>
<evidence type="ECO:0000313" key="2">
    <source>
        <dbReference type="Proteomes" id="UP000274822"/>
    </source>
</evidence>
<keyword evidence="2" id="KW-1185">Reference proteome</keyword>
<dbReference type="PANTHER" id="PTHR13318">
    <property type="entry name" value="PARTNER OF PAIRED, ISOFORM B-RELATED"/>
    <property type="match status" value="1"/>
</dbReference>
<evidence type="ECO:0008006" key="3">
    <source>
        <dbReference type="Google" id="ProtNLM"/>
    </source>
</evidence>
<gene>
    <name evidence="1" type="ORF">BC938DRAFT_480774</name>
</gene>
<dbReference type="InterPro" id="IPR032675">
    <property type="entry name" value="LRR_dom_sf"/>
</dbReference>
<dbReference type="Gene3D" id="3.80.10.10">
    <property type="entry name" value="Ribonuclease Inhibitor"/>
    <property type="match status" value="1"/>
</dbReference>
<dbReference type="GO" id="GO:0019005">
    <property type="term" value="C:SCF ubiquitin ligase complex"/>
    <property type="evidence" value="ECO:0007669"/>
    <property type="project" value="TreeGrafter"/>
</dbReference>
<evidence type="ECO:0000313" key="1">
    <source>
        <dbReference type="EMBL" id="RUS29344.1"/>
    </source>
</evidence>
<dbReference type="SUPFAM" id="SSF52047">
    <property type="entry name" value="RNI-like"/>
    <property type="match status" value="1"/>
</dbReference>
<comment type="caution">
    <text evidence="1">The sequence shown here is derived from an EMBL/GenBank/DDBJ whole genome shotgun (WGS) entry which is preliminary data.</text>
</comment>
<dbReference type="Proteomes" id="UP000274822">
    <property type="component" value="Unassembled WGS sequence"/>
</dbReference>
<sequence>MLSTTSTTINPHHSPITRLPSEILTHILAFTLPPNQPPIPYDYVFPLCHLLIRLRKPGERIIPLLLVSKQWSDTIVPLIWRTRTVLKTSESNQFLSTLTSHQPAYNYGHFIVELTLKIEFTNIETLDDLLSHCPDLTTLNLEFVVYPIPLSFCFQILSHCCPRLQTLSLEDYILRQKPSSDYSDDNQYPVDFIDPHGLVPFLTTSTQTLTSLCFSNCSIYDPRLASICGARVTHLKDTNISIALDTRFHRFVLHCPNARTIDLRGAGFRLDLIPGREILQTLSILVSHITLMDMTALAMFPNLQSLSLTARDLLDHDLHVFAQQNLRNLRYLSIRVLDEIRISDTGFRHICFLTSLYHLTISDLSCVSDAVFRHITALNILKELEIGALMCISEAGLGVVTRLPRLREVKLYGAVELGDNVMVAFDIARLECLHLSYSRVSAAAWQAFAGACVRLRKLEFETGGLLNEEFFRTLEKTALGLEELLIDNLENGVIEACGDLRYFKENVALRRGDIYWTRTQ</sequence>
<name>A0A433QHW4_9FUNG</name>
<dbReference type="AlphaFoldDB" id="A0A433QHW4"/>
<protein>
    <recommendedName>
        <fullName evidence="3">F-box domain-containing protein</fullName>
    </recommendedName>
</protein>
<accession>A0A433QHW4</accession>
<dbReference type="GO" id="GO:0031146">
    <property type="term" value="P:SCF-dependent proteasomal ubiquitin-dependent protein catabolic process"/>
    <property type="evidence" value="ECO:0007669"/>
    <property type="project" value="TreeGrafter"/>
</dbReference>
<reference evidence="1 2" key="1">
    <citation type="journal article" date="2018" name="New Phytol.">
        <title>Phylogenomics of Endogonaceae and evolution of mycorrhizas within Mucoromycota.</title>
        <authorList>
            <person name="Chang Y."/>
            <person name="Desiro A."/>
            <person name="Na H."/>
            <person name="Sandor L."/>
            <person name="Lipzen A."/>
            <person name="Clum A."/>
            <person name="Barry K."/>
            <person name="Grigoriev I.V."/>
            <person name="Martin F.M."/>
            <person name="Stajich J.E."/>
            <person name="Smith M.E."/>
            <person name="Bonito G."/>
            <person name="Spatafora J.W."/>
        </authorList>
    </citation>
    <scope>NUCLEOTIDE SEQUENCE [LARGE SCALE GENOMIC DNA]</scope>
    <source>
        <strain evidence="1 2">AD002</strain>
    </source>
</reference>
<proteinExistence type="predicted"/>